<evidence type="ECO:0000256" key="3">
    <source>
        <dbReference type="ARBA" id="ARBA00022723"/>
    </source>
</evidence>
<sequence>MTADVSSLRTSPGKPVTHHGGFEALDEELDYLVPLSEVKGTIPDAVSGTFFRIGPGRNKIGGQEFGHWFDGDGMLHSVSFKDYGVVYRNRYVRTPKYLAETKANKIVMRSFGHNAPGGIRKNIGRLPANCANTNLVYHGGKLLALWEGGRPWQLDPATLDTIGEHDYDGKLGRFNAFSAHGKVNPRTGVYYNFGIRPSFRPRGALTGKGAIDLYKIAPSGHLVEKGSFEVDFLSFCHDFALTENYMVFFQSPIAMKSPVPWLAGLIPFDQAIAWQPELGMKVYVVRTADFQVEKVFTVDQPFVAIHFSNAWESGDGRIEVDLTRYEDFSVNEQLRNVLHSTGDTSAGRFMRYRLDLHSDTIEANEYKEALGGEFPQWDHRYTTQPTSVMYAACMMGDDSTFFDGVERIDLQTGKVKTHSLGEGRYTSEAMHVAPREEDDNQEGWLVSMVYDARDHSSEVVIFDARTLDEVAVVPLKNHVPFGFHCGYSPRSFLR</sequence>
<name>A0ABR4WDX9_9GAMM</name>
<organism evidence="6 7">
    <name type="scientific">Alcanivorax jadensis T9</name>
    <dbReference type="NCBI Taxonomy" id="1177181"/>
    <lineage>
        <taxon>Bacteria</taxon>
        <taxon>Pseudomonadati</taxon>
        <taxon>Pseudomonadota</taxon>
        <taxon>Gammaproteobacteria</taxon>
        <taxon>Oceanospirillales</taxon>
        <taxon>Alcanivoracaceae</taxon>
        <taxon>Alcanivorax</taxon>
    </lineage>
</organism>
<dbReference type="EMBL" id="ARXU01000003">
    <property type="protein sequence ID" value="KGD61734.1"/>
    <property type="molecule type" value="Genomic_DNA"/>
</dbReference>
<accession>A0ABR4WDX9</accession>
<gene>
    <name evidence="6" type="ORF">T9A_00943</name>
</gene>
<evidence type="ECO:0000256" key="4">
    <source>
        <dbReference type="ARBA" id="ARBA00023002"/>
    </source>
</evidence>
<evidence type="ECO:0000313" key="6">
    <source>
        <dbReference type="EMBL" id="KGD61734.1"/>
    </source>
</evidence>
<evidence type="ECO:0000256" key="1">
    <source>
        <dbReference type="ARBA" id="ARBA00001954"/>
    </source>
</evidence>
<reference evidence="6 7" key="1">
    <citation type="submission" date="2012-09" db="EMBL/GenBank/DDBJ databases">
        <title>Genome Sequence of alkane-degrading Bacterium Alcanivorax jadensis T9.</title>
        <authorList>
            <person name="Lai Q."/>
            <person name="Shao Z."/>
        </authorList>
    </citation>
    <scope>NUCLEOTIDE SEQUENCE [LARGE SCALE GENOMIC DNA]</scope>
    <source>
        <strain evidence="6 7">T9</strain>
    </source>
</reference>
<keyword evidence="3" id="KW-0479">Metal-binding</keyword>
<dbReference type="PANTHER" id="PTHR10543:SF89">
    <property type="entry name" value="CAROTENOID 9,10(9',10')-CLEAVAGE DIOXYGENASE 1"/>
    <property type="match status" value="1"/>
</dbReference>
<dbReference type="InterPro" id="IPR011048">
    <property type="entry name" value="Haem_d1_sf"/>
</dbReference>
<keyword evidence="5" id="KW-0408">Iron</keyword>
<comment type="caution">
    <text evidence="6">The sequence shown here is derived from an EMBL/GenBank/DDBJ whole genome shotgun (WGS) entry which is preliminary data.</text>
</comment>
<comment type="cofactor">
    <cofactor evidence="1">
        <name>Fe(2+)</name>
        <dbReference type="ChEBI" id="CHEBI:29033"/>
    </cofactor>
</comment>
<protein>
    <submittedName>
        <fullName evidence="6">Beta-carotene 15,15'-dioxygenase</fullName>
    </submittedName>
</protein>
<dbReference type="Pfam" id="PF03055">
    <property type="entry name" value="RPE65"/>
    <property type="match status" value="1"/>
</dbReference>
<keyword evidence="7" id="KW-1185">Reference proteome</keyword>
<dbReference type="RefSeq" id="WP_052042494.1">
    <property type="nucleotide sequence ID" value="NZ_ARXU01000003.1"/>
</dbReference>
<dbReference type="PANTHER" id="PTHR10543">
    <property type="entry name" value="BETA-CAROTENE DIOXYGENASE"/>
    <property type="match status" value="1"/>
</dbReference>
<comment type="similarity">
    <text evidence="2">Belongs to the carotenoid oxygenase family.</text>
</comment>
<evidence type="ECO:0000313" key="7">
    <source>
        <dbReference type="Proteomes" id="UP000029443"/>
    </source>
</evidence>
<dbReference type="SUPFAM" id="SSF51004">
    <property type="entry name" value="C-terminal (heme d1) domain of cytochrome cd1-nitrite reductase"/>
    <property type="match status" value="1"/>
</dbReference>
<evidence type="ECO:0000256" key="5">
    <source>
        <dbReference type="ARBA" id="ARBA00023004"/>
    </source>
</evidence>
<proteinExistence type="inferred from homology"/>
<keyword evidence="4" id="KW-0560">Oxidoreductase</keyword>
<evidence type="ECO:0000256" key="2">
    <source>
        <dbReference type="ARBA" id="ARBA00006787"/>
    </source>
</evidence>
<dbReference type="Proteomes" id="UP000029443">
    <property type="component" value="Unassembled WGS sequence"/>
</dbReference>
<dbReference type="InterPro" id="IPR004294">
    <property type="entry name" value="Carotenoid_Oase"/>
</dbReference>